<dbReference type="InterPro" id="IPR036047">
    <property type="entry name" value="F-box-like_dom_sf"/>
</dbReference>
<protein>
    <recommendedName>
        <fullName evidence="1">F-box domain-containing protein</fullName>
    </recommendedName>
</protein>
<dbReference type="SUPFAM" id="SSF81383">
    <property type="entry name" value="F-box domain"/>
    <property type="match status" value="1"/>
</dbReference>
<evidence type="ECO:0000313" key="2">
    <source>
        <dbReference type="Ensembl" id="ENSSMRP00000000861.1"/>
    </source>
</evidence>
<dbReference type="Gene3D" id="1.20.1280.50">
    <property type="match status" value="1"/>
</dbReference>
<dbReference type="InterPro" id="IPR001810">
    <property type="entry name" value="F-box_dom"/>
</dbReference>
<dbReference type="Ensembl" id="ENSSMRT00000001034.1">
    <property type="protein sequence ID" value="ENSSMRP00000000861.1"/>
    <property type="gene ID" value="ENSSMRG00000000759.1"/>
</dbReference>
<keyword evidence="3" id="KW-1185">Reference proteome</keyword>
<evidence type="ECO:0000313" key="3">
    <source>
        <dbReference type="Proteomes" id="UP000694421"/>
    </source>
</evidence>
<dbReference type="AlphaFoldDB" id="A0A8D0B152"/>
<dbReference type="GeneTree" id="ENSGT00990000204844"/>
<dbReference type="Proteomes" id="UP000694421">
    <property type="component" value="Unplaced"/>
</dbReference>
<proteinExistence type="predicted"/>
<dbReference type="SMART" id="SM00256">
    <property type="entry name" value="FBOX"/>
    <property type="match status" value="1"/>
</dbReference>
<dbReference type="OMA" id="VCERWAT"/>
<dbReference type="PROSITE" id="PS50181">
    <property type="entry name" value="FBOX"/>
    <property type="match status" value="1"/>
</dbReference>
<reference evidence="2" key="2">
    <citation type="submission" date="2025-09" db="UniProtKB">
        <authorList>
            <consortium name="Ensembl"/>
        </authorList>
    </citation>
    <scope>IDENTIFICATION</scope>
</reference>
<name>A0A8D0B152_SALMN</name>
<dbReference type="CDD" id="cd22121">
    <property type="entry name" value="F-box_FBXL8"/>
    <property type="match status" value="1"/>
</dbReference>
<dbReference type="FunFam" id="1.20.1280.50:FF:000005">
    <property type="entry name" value="F-box/LRR-repeat protein 3 isoform X1"/>
    <property type="match status" value="1"/>
</dbReference>
<accession>A0A8D0B152</accession>
<feature type="domain" description="F-box" evidence="1">
    <location>
        <begin position="6"/>
        <end position="52"/>
    </location>
</feature>
<evidence type="ECO:0000259" key="1">
    <source>
        <dbReference type="PROSITE" id="PS50181"/>
    </source>
</evidence>
<sequence length="55" mass="6456">MAKPIRDFWNYIPEEILTHIFSFLPLRDRYSALHVCKAWAAAVTSSSIWSFAEIR</sequence>
<dbReference type="Pfam" id="PF12937">
    <property type="entry name" value="F-box-like"/>
    <property type="match status" value="1"/>
</dbReference>
<reference evidence="2" key="1">
    <citation type="submission" date="2025-08" db="UniProtKB">
        <authorList>
            <consortium name="Ensembl"/>
        </authorList>
    </citation>
    <scope>IDENTIFICATION</scope>
</reference>
<organism evidence="2 3">
    <name type="scientific">Salvator merianae</name>
    <name type="common">Argentine black and white tegu</name>
    <name type="synonym">Tupinambis merianae</name>
    <dbReference type="NCBI Taxonomy" id="96440"/>
    <lineage>
        <taxon>Eukaryota</taxon>
        <taxon>Metazoa</taxon>
        <taxon>Chordata</taxon>
        <taxon>Craniata</taxon>
        <taxon>Vertebrata</taxon>
        <taxon>Euteleostomi</taxon>
        <taxon>Lepidosauria</taxon>
        <taxon>Squamata</taxon>
        <taxon>Bifurcata</taxon>
        <taxon>Unidentata</taxon>
        <taxon>Episquamata</taxon>
        <taxon>Laterata</taxon>
        <taxon>Teiioidea</taxon>
        <taxon>Teiidae</taxon>
        <taxon>Salvator</taxon>
    </lineage>
</organism>